<name>A0A1I7MXS3_9HYPH</name>
<keyword evidence="3 5" id="KW-1133">Transmembrane helix</keyword>
<evidence type="ECO:0000256" key="3">
    <source>
        <dbReference type="ARBA" id="ARBA00022989"/>
    </source>
</evidence>
<dbReference type="GO" id="GO:0016020">
    <property type="term" value="C:membrane"/>
    <property type="evidence" value="ECO:0007669"/>
    <property type="project" value="UniProtKB-SubCell"/>
</dbReference>
<evidence type="ECO:0000256" key="1">
    <source>
        <dbReference type="ARBA" id="ARBA00004141"/>
    </source>
</evidence>
<gene>
    <name evidence="6" type="ORF">SAMN04488557_0706</name>
</gene>
<proteinExistence type="predicted"/>
<keyword evidence="6" id="KW-0489">Methyltransferase</keyword>
<keyword evidence="2 5" id="KW-0812">Transmembrane</keyword>
<accession>A0A1I7MXS3</accession>
<evidence type="ECO:0000313" key="7">
    <source>
        <dbReference type="Proteomes" id="UP000199423"/>
    </source>
</evidence>
<evidence type="ECO:0000256" key="5">
    <source>
        <dbReference type="SAM" id="Phobius"/>
    </source>
</evidence>
<dbReference type="RefSeq" id="WP_092864242.1">
    <property type="nucleotide sequence ID" value="NZ_FPCH01000001.1"/>
</dbReference>
<organism evidence="6 7">
    <name type="scientific">Hyphomicrobium facile</name>
    <dbReference type="NCBI Taxonomy" id="51670"/>
    <lineage>
        <taxon>Bacteria</taxon>
        <taxon>Pseudomonadati</taxon>
        <taxon>Pseudomonadota</taxon>
        <taxon>Alphaproteobacteria</taxon>
        <taxon>Hyphomicrobiales</taxon>
        <taxon>Hyphomicrobiaceae</taxon>
        <taxon>Hyphomicrobium</taxon>
    </lineage>
</organism>
<dbReference type="Pfam" id="PF04140">
    <property type="entry name" value="ICMT"/>
    <property type="match status" value="1"/>
</dbReference>
<dbReference type="Gene3D" id="1.20.120.1630">
    <property type="match status" value="1"/>
</dbReference>
<dbReference type="EMBL" id="FPCH01000001">
    <property type="protein sequence ID" value="SFV27212.1"/>
    <property type="molecule type" value="Genomic_DNA"/>
</dbReference>
<dbReference type="GO" id="GO:0004671">
    <property type="term" value="F:protein C-terminal S-isoprenylcysteine carboxyl O-methyltransferase activity"/>
    <property type="evidence" value="ECO:0007669"/>
    <property type="project" value="InterPro"/>
</dbReference>
<dbReference type="PANTHER" id="PTHR43847:SF1">
    <property type="entry name" value="BLL3993 PROTEIN"/>
    <property type="match status" value="1"/>
</dbReference>
<sequence length="183" mass="20190">MISDSIGLPQIVALLILCQRGAEELYSARNTRALIAAGAEEVGRSYYPVVATTHLAWIASLFFLIPANAPASSILAAAYILLQGVRYWVIASLGRFWTHRIFTLKDAPIAQHGPYRYFRHPNYAVTIAETFLLPAVFGALALGIIMCAVWTAVLAYKIELEDKALSARRALSEQSLEKQRPLT</sequence>
<keyword evidence="7" id="KW-1185">Reference proteome</keyword>
<dbReference type="InterPro" id="IPR007269">
    <property type="entry name" value="ICMT_MeTrfase"/>
</dbReference>
<keyword evidence="6" id="KW-0808">Transferase</keyword>
<protein>
    <submittedName>
        <fullName evidence="6">Methyltransferase</fullName>
    </submittedName>
</protein>
<keyword evidence="4 5" id="KW-0472">Membrane</keyword>
<evidence type="ECO:0000256" key="2">
    <source>
        <dbReference type="ARBA" id="ARBA00022692"/>
    </source>
</evidence>
<evidence type="ECO:0000256" key="4">
    <source>
        <dbReference type="ARBA" id="ARBA00023136"/>
    </source>
</evidence>
<dbReference type="PANTHER" id="PTHR43847">
    <property type="entry name" value="BLL3993 PROTEIN"/>
    <property type="match status" value="1"/>
</dbReference>
<comment type="subcellular location">
    <subcellularLocation>
        <location evidence="1">Membrane</location>
        <topology evidence="1">Multi-pass membrane protein</topology>
    </subcellularLocation>
</comment>
<feature type="transmembrane region" description="Helical" evidence="5">
    <location>
        <begin position="131"/>
        <end position="156"/>
    </location>
</feature>
<dbReference type="InterPro" id="IPR052527">
    <property type="entry name" value="Metal_cation-efflux_comp"/>
</dbReference>
<evidence type="ECO:0000313" key="6">
    <source>
        <dbReference type="EMBL" id="SFV27212.1"/>
    </source>
</evidence>
<dbReference type="GO" id="GO:0032259">
    <property type="term" value="P:methylation"/>
    <property type="evidence" value="ECO:0007669"/>
    <property type="project" value="UniProtKB-KW"/>
</dbReference>
<dbReference type="Proteomes" id="UP000199423">
    <property type="component" value="Unassembled WGS sequence"/>
</dbReference>
<reference evidence="7" key="1">
    <citation type="submission" date="2016-10" db="EMBL/GenBank/DDBJ databases">
        <authorList>
            <person name="Varghese N."/>
            <person name="Submissions S."/>
        </authorList>
    </citation>
    <scope>NUCLEOTIDE SEQUENCE [LARGE SCALE GENOMIC DNA]</scope>
    <source>
        <strain evidence="7">DSM 1565</strain>
    </source>
</reference>
<dbReference type="OrthoDB" id="9789029at2"/>
<dbReference type="AlphaFoldDB" id="A0A1I7MXS3"/>
<dbReference type="STRING" id="51670.SAMN04488557_0706"/>